<name>A0A6I4VX44_9BACL</name>
<keyword evidence="2" id="KW-1133">Transmembrane helix</keyword>
<protein>
    <submittedName>
        <fullName evidence="5">DUF853 family protein</fullName>
    </submittedName>
</protein>
<feature type="domain" description="TraD/TraG TraM recognition site" evidence="4">
    <location>
        <begin position="436"/>
        <end position="554"/>
    </location>
</feature>
<accession>A0A6I4VX44</accession>
<dbReference type="PANTHER" id="PTHR30121">
    <property type="entry name" value="UNCHARACTERIZED PROTEIN YJGR-RELATED"/>
    <property type="match status" value="1"/>
</dbReference>
<dbReference type="InterPro" id="IPR027417">
    <property type="entry name" value="P-loop_NTPase"/>
</dbReference>
<keyword evidence="2" id="KW-0812">Transmembrane</keyword>
<feature type="domain" description="Helicase HerA central" evidence="3">
    <location>
        <begin position="178"/>
        <end position="311"/>
    </location>
</feature>
<dbReference type="AlphaFoldDB" id="A0A6I4VX44"/>
<evidence type="ECO:0000313" key="5">
    <source>
        <dbReference type="EMBL" id="MXQ53024.1"/>
    </source>
</evidence>
<dbReference type="InterPro" id="IPR051162">
    <property type="entry name" value="T4SS_component"/>
</dbReference>
<dbReference type="Proteomes" id="UP000430692">
    <property type="component" value="Unassembled WGS sequence"/>
</dbReference>
<gene>
    <name evidence="5" type="ORF">GSM42_04615</name>
</gene>
<dbReference type="InterPro" id="IPR032689">
    <property type="entry name" value="TraG-D_C"/>
</dbReference>
<dbReference type="RefSeq" id="WP_160800358.1">
    <property type="nucleotide sequence ID" value="NZ_WUUL01000002.1"/>
</dbReference>
<comment type="caution">
    <text evidence="5">The sequence shown here is derived from an EMBL/GenBank/DDBJ whole genome shotgun (WGS) entry which is preliminary data.</text>
</comment>
<dbReference type="EMBL" id="WUUL01000002">
    <property type="protein sequence ID" value="MXQ53024.1"/>
    <property type="molecule type" value="Genomic_DNA"/>
</dbReference>
<dbReference type="Pfam" id="PF01935">
    <property type="entry name" value="DUF87"/>
    <property type="match status" value="1"/>
</dbReference>
<evidence type="ECO:0000313" key="6">
    <source>
        <dbReference type="Proteomes" id="UP000430692"/>
    </source>
</evidence>
<dbReference type="InterPro" id="IPR002789">
    <property type="entry name" value="HerA_central"/>
</dbReference>
<dbReference type="Pfam" id="PF12696">
    <property type="entry name" value="TraG-D_C"/>
    <property type="match status" value="1"/>
</dbReference>
<evidence type="ECO:0000256" key="2">
    <source>
        <dbReference type="SAM" id="Phobius"/>
    </source>
</evidence>
<reference evidence="5 6" key="1">
    <citation type="submission" date="2019-12" db="EMBL/GenBank/DDBJ databases">
        <title>Whole-genome analyses of novel actinobacteria.</title>
        <authorList>
            <person name="Sahin N."/>
            <person name="Saygin H."/>
        </authorList>
    </citation>
    <scope>NUCLEOTIDE SEQUENCE [LARGE SCALE GENOMIC DNA]</scope>
    <source>
        <strain evidence="5 6">KC615</strain>
    </source>
</reference>
<sequence>MFGNDDLDLTQFREYQRKQQGGVLAMEFLGALVLIVFLFIPFVVSLILTIIGVRQAWKPSWFVWSGLILTTLCIPFGLFMTYFKGLMHLGGQYIAGYKLDKASEYFWSAFPADLWKMTPVSVATSVLITGLFLWFIKYRPELLPIPVKPPKEEKPVVHSMSKLTSLPTIDDGVVLGLDDEGKPVPLYDKEVNMHVFVSGATGAGKTNTLTVILESAIRRGKPVIIVDGKGDISFLEEMKEMSEAYGREFQGFSYSGDTHYNPFRHGRPTELKDKMMAMEEWSEPYYKRAAERYLQLVFRVLQLANMQVDLHVVQSMLIQKNLMNLVKKLKNIEKEEADTIKEYINGLDKGHKDAIDGLKDRLALLTESDVGELFKDREGAKTIDLLEAVKAKRVAMLSLSGLSYSSFTPALGAMIVEDLKSVASALVESGREDYIYVILDEFNLFAGEQVVNMINKSRAAGFCCFIATQELADLSAAGGEELVGQVIGNTNVKIVHRQDVPDSAEYLSNVVGTHKILVKTTMTEEKLIGNMSKMMGTVREDEELVIHPNVLKNLRQGEAMLIKKIPDNTVVKTQVRPAPQPPSKEAVV</sequence>
<keyword evidence="2" id="KW-0472">Membrane</keyword>
<dbReference type="Gene3D" id="3.40.50.300">
    <property type="entry name" value="P-loop containing nucleotide triphosphate hydrolases"/>
    <property type="match status" value="2"/>
</dbReference>
<dbReference type="PANTHER" id="PTHR30121:SF6">
    <property type="entry name" value="SLR6007 PROTEIN"/>
    <property type="match status" value="1"/>
</dbReference>
<organism evidence="5 6">
    <name type="scientific">Shimazuella alba</name>
    <dbReference type="NCBI Taxonomy" id="2690964"/>
    <lineage>
        <taxon>Bacteria</taxon>
        <taxon>Bacillati</taxon>
        <taxon>Bacillota</taxon>
        <taxon>Bacilli</taxon>
        <taxon>Bacillales</taxon>
        <taxon>Thermoactinomycetaceae</taxon>
        <taxon>Shimazuella</taxon>
    </lineage>
</organism>
<dbReference type="SUPFAM" id="SSF52540">
    <property type="entry name" value="P-loop containing nucleoside triphosphate hydrolases"/>
    <property type="match status" value="1"/>
</dbReference>
<evidence type="ECO:0000259" key="3">
    <source>
        <dbReference type="Pfam" id="PF01935"/>
    </source>
</evidence>
<evidence type="ECO:0000256" key="1">
    <source>
        <dbReference type="SAM" id="Coils"/>
    </source>
</evidence>
<evidence type="ECO:0000259" key="4">
    <source>
        <dbReference type="Pfam" id="PF12696"/>
    </source>
</evidence>
<feature type="transmembrane region" description="Helical" evidence="2">
    <location>
        <begin position="61"/>
        <end position="83"/>
    </location>
</feature>
<dbReference type="CDD" id="cd01127">
    <property type="entry name" value="TrwB_TraG_TraD_VirD4"/>
    <property type="match status" value="2"/>
</dbReference>
<feature type="coiled-coil region" evidence="1">
    <location>
        <begin position="315"/>
        <end position="342"/>
    </location>
</feature>
<keyword evidence="1" id="KW-0175">Coiled coil</keyword>
<proteinExistence type="predicted"/>
<feature type="transmembrane region" description="Helical" evidence="2">
    <location>
        <begin position="28"/>
        <end position="49"/>
    </location>
</feature>
<keyword evidence="6" id="KW-1185">Reference proteome</keyword>